<keyword evidence="1" id="KW-0472">Membrane</keyword>
<keyword evidence="1" id="KW-1133">Transmembrane helix</keyword>
<dbReference type="AlphaFoldDB" id="A0A1H5N2G0"/>
<name>A0A1H5N2G0_9FLAO</name>
<proteinExistence type="predicted"/>
<gene>
    <name evidence="2" type="ORF">SAMN04488034_103280</name>
</gene>
<dbReference type="Proteomes" id="UP000199448">
    <property type="component" value="Unassembled WGS sequence"/>
</dbReference>
<protein>
    <submittedName>
        <fullName evidence="2">Uncharacterized protein</fullName>
    </submittedName>
</protein>
<evidence type="ECO:0000256" key="1">
    <source>
        <dbReference type="SAM" id="Phobius"/>
    </source>
</evidence>
<keyword evidence="3" id="KW-1185">Reference proteome</keyword>
<feature type="transmembrane region" description="Helical" evidence="1">
    <location>
        <begin position="33"/>
        <end position="51"/>
    </location>
</feature>
<sequence length="52" mass="6456">MKPINNENENELLEHFEKDYQINWNWLYLRSHLVFAILVFVGMLVFVWWITT</sequence>
<dbReference type="RefSeq" id="WP_176763460.1">
    <property type="nucleotide sequence ID" value="NZ_FNGG01000003.1"/>
</dbReference>
<dbReference type="EMBL" id="FNUG01000003">
    <property type="protein sequence ID" value="SEE95696.1"/>
    <property type="molecule type" value="Genomic_DNA"/>
</dbReference>
<reference evidence="2 3" key="1">
    <citation type="submission" date="2016-10" db="EMBL/GenBank/DDBJ databases">
        <authorList>
            <person name="de Groot N.N."/>
        </authorList>
    </citation>
    <scope>NUCLEOTIDE SEQUENCE [LARGE SCALE GENOMIC DNA]</scope>
    <source>
        <strain evidence="2 3">DSM 23553</strain>
    </source>
</reference>
<keyword evidence="1" id="KW-0812">Transmembrane</keyword>
<organism evidence="2 3">
    <name type="scientific">Salinimicrobium catena</name>
    <dbReference type="NCBI Taxonomy" id="390640"/>
    <lineage>
        <taxon>Bacteria</taxon>
        <taxon>Pseudomonadati</taxon>
        <taxon>Bacteroidota</taxon>
        <taxon>Flavobacteriia</taxon>
        <taxon>Flavobacteriales</taxon>
        <taxon>Flavobacteriaceae</taxon>
        <taxon>Salinimicrobium</taxon>
    </lineage>
</organism>
<accession>A0A1H5N2G0</accession>
<evidence type="ECO:0000313" key="2">
    <source>
        <dbReference type="EMBL" id="SEE95696.1"/>
    </source>
</evidence>
<evidence type="ECO:0000313" key="3">
    <source>
        <dbReference type="Proteomes" id="UP000199448"/>
    </source>
</evidence>